<gene>
    <name evidence="2" type="ORF">SAMN05216199_1849</name>
</gene>
<dbReference type="Proteomes" id="UP000199019">
    <property type="component" value="Unassembled WGS sequence"/>
</dbReference>
<name>A0A1H9UCG3_9MICO</name>
<evidence type="ECO:0000256" key="1">
    <source>
        <dbReference type="SAM" id="MobiDB-lite"/>
    </source>
</evidence>
<dbReference type="AlphaFoldDB" id="A0A1H9UCG3"/>
<organism evidence="2 3">
    <name type="scientific">Pedococcus cremeus</name>
    <dbReference type="NCBI Taxonomy" id="587636"/>
    <lineage>
        <taxon>Bacteria</taxon>
        <taxon>Bacillati</taxon>
        <taxon>Actinomycetota</taxon>
        <taxon>Actinomycetes</taxon>
        <taxon>Micrococcales</taxon>
        <taxon>Intrasporangiaceae</taxon>
        <taxon>Pedococcus</taxon>
    </lineage>
</organism>
<evidence type="ECO:0000313" key="3">
    <source>
        <dbReference type="Proteomes" id="UP000199019"/>
    </source>
</evidence>
<dbReference type="EMBL" id="FOHB01000003">
    <property type="protein sequence ID" value="SES07049.1"/>
    <property type="molecule type" value="Genomic_DNA"/>
</dbReference>
<dbReference type="STRING" id="587636.SAMN05216199_1849"/>
<accession>A0A1H9UCG3</accession>
<evidence type="ECO:0000313" key="2">
    <source>
        <dbReference type="EMBL" id="SES07049.1"/>
    </source>
</evidence>
<sequence length="110" mass="11592">MRHYSVGMPSSSVGPERLLALGAALEALRAVAREGAEEVLGHVPEVGDRLTQNALDGFLDQLADTLRALDTESTELAGRLRIAASSLPATPARETATDDASAPPRKGLFR</sequence>
<proteinExistence type="predicted"/>
<keyword evidence="3" id="KW-1185">Reference proteome</keyword>
<reference evidence="3" key="1">
    <citation type="submission" date="2016-10" db="EMBL/GenBank/DDBJ databases">
        <authorList>
            <person name="Varghese N."/>
            <person name="Submissions S."/>
        </authorList>
    </citation>
    <scope>NUCLEOTIDE SEQUENCE [LARGE SCALE GENOMIC DNA]</scope>
    <source>
        <strain evidence="3">CGMCC 1.6963</strain>
    </source>
</reference>
<protein>
    <submittedName>
        <fullName evidence="2">Uncharacterized protein</fullName>
    </submittedName>
</protein>
<feature type="region of interest" description="Disordered" evidence="1">
    <location>
        <begin position="87"/>
        <end position="110"/>
    </location>
</feature>